<evidence type="ECO:0000313" key="2">
    <source>
        <dbReference type="EMBL" id="XFO67095.1"/>
    </source>
</evidence>
<dbReference type="Proteomes" id="UP000216752">
    <property type="component" value="Chromosome"/>
</dbReference>
<dbReference type="EMBL" id="CP155573">
    <property type="protein sequence ID" value="XFO67095.1"/>
    <property type="molecule type" value="Genomic_DNA"/>
</dbReference>
<dbReference type="RefSeq" id="WP_094605202.1">
    <property type="nucleotide sequence ID" value="NZ_CP155573.1"/>
</dbReference>
<gene>
    <name evidence="2" type="ORF">SPSIL_032740</name>
</gene>
<reference evidence="2" key="1">
    <citation type="submission" date="2024-05" db="EMBL/GenBank/DDBJ databases">
        <title>Isolation and characterization of Sporomusa carbonis sp. nov., a carboxydotrophic hydrogenogen in the genus of Sporomusa isolated from a charcoal burning pile.</title>
        <authorList>
            <person name="Boeer T."/>
            <person name="Rosenbaum F."/>
            <person name="Eysell L."/>
            <person name="Mueller V."/>
            <person name="Daniel R."/>
            <person name="Poehlein A."/>
        </authorList>
    </citation>
    <scope>NUCLEOTIDE SEQUENCE [LARGE SCALE GENOMIC DNA]</scope>
    <source>
        <strain evidence="2">DSM 10669</strain>
    </source>
</reference>
<accession>A0ABZ3INE4</accession>
<evidence type="ECO:0000256" key="1">
    <source>
        <dbReference type="SAM" id="MobiDB-lite"/>
    </source>
</evidence>
<evidence type="ECO:0000313" key="3">
    <source>
        <dbReference type="Proteomes" id="UP000216752"/>
    </source>
</evidence>
<sequence>MIKEYFTTTKEMLQRHKKKLGGLVVAVLLVTALSAGAHAMFRIQGVVTGVDTNRVTVANFFWTRTVDLTGAPVNITAIKPGDRILIQKNLQGNVLYAASFAPGPKSRFGPDHMRGHGDAHHELGGYHEDGRR</sequence>
<feature type="region of interest" description="Disordered" evidence="1">
    <location>
        <begin position="109"/>
        <end position="132"/>
    </location>
</feature>
<protein>
    <submittedName>
        <fullName evidence="2">Uncharacterized protein</fullName>
    </submittedName>
</protein>
<keyword evidence="3" id="KW-1185">Reference proteome</keyword>
<proteinExistence type="predicted"/>
<name>A0ABZ3INE4_9FIRM</name>
<organism evidence="2 3">
    <name type="scientific">Sporomusa silvacetica DSM 10669</name>
    <dbReference type="NCBI Taxonomy" id="1123289"/>
    <lineage>
        <taxon>Bacteria</taxon>
        <taxon>Bacillati</taxon>
        <taxon>Bacillota</taxon>
        <taxon>Negativicutes</taxon>
        <taxon>Selenomonadales</taxon>
        <taxon>Sporomusaceae</taxon>
        <taxon>Sporomusa</taxon>
    </lineage>
</organism>